<keyword evidence="1 3" id="KW-0597">Phosphoprotein</keyword>
<comment type="caution">
    <text evidence="7">The sequence shown here is derived from an EMBL/GenBank/DDBJ whole genome shotgun (WGS) entry which is preliminary data.</text>
</comment>
<dbReference type="GO" id="GO:0003677">
    <property type="term" value="F:DNA binding"/>
    <property type="evidence" value="ECO:0007669"/>
    <property type="project" value="UniProtKB-KW"/>
</dbReference>
<evidence type="ECO:0000313" key="8">
    <source>
        <dbReference type="Proteomes" id="UP000033618"/>
    </source>
</evidence>
<dbReference type="CDD" id="cd06170">
    <property type="entry name" value="LuxR_C_like"/>
    <property type="match status" value="1"/>
</dbReference>
<keyword evidence="2" id="KW-0238">DNA-binding</keyword>
<protein>
    <recommendedName>
        <fullName evidence="9">Response regulatory domain-containing protein</fullName>
    </recommendedName>
</protein>
<proteinExistence type="predicted"/>
<feature type="modified residue" description="4-aspartylphosphate" evidence="3">
    <location>
        <position position="50"/>
    </location>
</feature>
<dbReference type="InterPro" id="IPR039420">
    <property type="entry name" value="WalR-like"/>
</dbReference>
<dbReference type="PRINTS" id="PR00038">
    <property type="entry name" value="HTHLUXR"/>
</dbReference>
<organism evidence="7 8">
    <name type="scientific">Robbsia andropogonis</name>
    <dbReference type="NCBI Taxonomy" id="28092"/>
    <lineage>
        <taxon>Bacteria</taxon>
        <taxon>Pseudomonadati</taxon>
        <taxon>Pseudomonadota</taxon>
        <taxon>Betaproteobacteria</taxon>
        <taxon>Burkholderiales</taxon>
        <taxon>Burkholderiaceae</taxon>
        <taxon>Robbsia</taxon>
    </lineage>
</organism>
<dbReference type="InterPro" id="IPR016032">
    <property type="entry name" value="Sig_transdc_resp-reg_C-effctor"/>
</dbReference>
<feature type="region of interest" description="Disordered" evidence="4">
    <location>
        <begin position="176"/>
        <end position="200"/>
    </location>
</feature>
<reference evidence="7 8" key="1">
    <citation type="submission" date="2015-03" db="EMBL/GenBank/DDBJ databases">
        <title>Draft Genome Sequence of Burkholderia andropogonis type strain ICMP2807, isolated from Sorghum bicolor.</title>
        <authorList>
            <person name="Lopes-Santos L."/>
            <person name="Castro D.B."/>
            <person name="Ottoboni L.M."/>
            <person name="Park D."/>
            <person name="Weirc B.S."/>
            <person name="Destefano S.A."/>
        </authorList>
    </citation>
    <scope>NUCLEOTIDE SEQUENCE [LARGE SCALE GENOMIC DNA]</scope>
    <source>
        <strain evidence="7 8">ICMP2807</strain>
    </source>
</reference>
<keyword evidence="8" id="KW-1185">Reference proteome</keyword>
<dbReference type="AlphaFoldDB" id="A0A0F5K3N5"/>
<evidence type="ECO:0000256" key="1">
    <source>
        <dbReference type="ARBA" id="ARBA00022553"/>
    </source>
</evidence>
<dbReference type="SMART" id="SM00421">
    <property type="entry name" value="HTH_LUXR"/>
    <property type="match status" value="1"/>
</dbReference>
<dbReference type="PROSITE" id="PS50110">
    <property type="entry name" value="RESPONSE_REGULATORY"/>
    <property type="match status" value="1"/>
</dbReference>
<dbReference type="SUPFAM" id="SSF52172">
    <property type="entry name" value="CheY-like"/>
    <property type="match status" value="1"/>
</dbReference>
<dbReference type="Pfam" id="PF00072">
    <property type="entry name" value="Response_reg"/>
    <property type="match status" value="1"/>
</dbReference>
<dbReference type="Pfam" id="PF00196">
    <property type="entry name" value="GerE"/>
    <property type="match status" value="1"/>
</dbReference>
<name>A0A0F5K3N5_9BURK</name>
<gene>
    <name evidence="7" type="ORF">WM40_05005</name>
</gene>
<dbReference type="InterPro" id="IPR000792">
    <property type="entry name" value="Tscrpt_reg_LuxR_C"/>
</dbReference>
<dbReference type="GO" id="GO:0000160">
    <property type="term" value="P:phosphorelay signal transduction system"/>
    <property type="evidence" value="ECO:0007669"/>
    <property type="project" value="InterPro"/>
</dbReference>
<feature type="region of interest" description="Disordered" evidence="4">
    <location>
        <begin position="221"/>
        <end position="272"/>
    </location>
</feature>
<evidence type="ECO:0000256" key="2">
    <source>
        <dbReference type="ARBA" id="ARBA00023125"/>
    </source>
</evidence>
<evidence type="ECO:0008006" key="9">
    <source>
        <dbReference type="Google" id="ProtNLM"/>
    </source>
</evidence>
<dbReference type="SMART" id="SM00448">
    <property type="entry name" value="REC"/>
    <property type="match status" value="1"/>
</dbReference>
<dbReference type="PANTHER" id="PTHR43214">
    <property type="entry name" value="TWO-COMPONENT RESPONSE REGULATOR"/>
    <property type="match status" value="1"/>
</dbReference>
<dbReference type="EMBL" id="LAQU01000003">
    <property type="protein sequence ID" value="KKB64736.1"/>
    <property type="molecule type" value="Genomic_DNA"/>
</dbReference>
<evidence type="ECO:0000256" key="3">
    <source>
        <dbReference type="PROSITE-ProRule" id="PRU00169"/>
    </source>
</evidence>
<dbReference type="InterPro" id="IPR058245">
    <property type="entry name" value="NreC/VraR/RcsB-like_REC"/>
</dbReference>
<dbReference type="Proteomes" id="UP000033618">
    <property type="component" value="Unassembled WGS sequence"/>
</dbReference>
<dbReference type="PROSITE" id="PS50043">
    <property type="entry name" value="HTH_LUXR_2"/>
    <property type="match status" value="1"/>
</dbReference>
<evidence type="ECO:0000259" key="5">
    <source>
        <dbReference type="PROSITE" id="PS50043"/>
    </source>
</evidence>
<evidence type="ECO:0000259" key="6">
    <source>
        <dbReference type="PROSITE" id="PS50110"/>
    </source>
</evidence>
<dbReference type="InterPro" id="IPR001789">
    <property type="entry name" value="Sig_transdc_resp-reg_receiver"/>
</dbReference>
<sequence length="362" mass="38300">MVVDDEPIMIEGLRAIIGRSESMTFVGGVRSPEELFSALGAIHCDVLVMDYLISDEDCGSPDGLYLLRQIRVSHPSVRTILYTSLNRAGLRESALALGVDAILCKRDPLDVLTKAILVLASGAMCVAPSSMLTVASGSTLETGPMSAQPVASRVPGRLAATYAAMALSSRENVPNGNVAWSESGQAGQARREGRRISNRVTGKTLPLGQWTRCDVSACSLAERSGPATEDRRAPRTSATWVTRGAAGQAGAPTRSGTSENDGVGDAAKTDGELLHFPDAGGDAALLGERGVWMENRPSLARLSPRETEIVRLLSNGRSLKEVAAYVGRSPKTVSNQKRSAMLKLGLLSDIDLLRFAIQAGLT</sequence>
<evidence type="ECO:0000256" key="4">
    <source>
        <dbReference type="SAM" id="MobiDB-lite"/>
    </source>
</evidence>
<dbReference type="Gene3D" id="3.40.50.2300">
    <property type="match status" value="1"/>
</dbReference>
<dbReference type="InterPro" id="IPR011006">
    <property type="entry name" value="CheY-like_superfamily"/>
</dbReference>
<dbReference type="SUPFAM" id="SSF46894">
    <property type="entry name" value="C-terminal effector domain of the bipartite response regulators"/>
    <property type="match status" value="1"/>
</dbReference>
<dbReference type="PANTHER" id="PTHR43214:SF17">
    <property type="entry name" value="TRANSCRIPTIONAL REGULATORY PROTEIN RCSB"/>
    <property type="match status" value="1"/>
</dbReference>
<feature type="domain" description="HTH luxR-type" evidence="5">
    <location>
        <begin position="295"/>
        <end position="360"/>
    </location>
</feature>
<feature type="domain" description="Response regulatory" evidence="6">
    <location>
        <begin position="1"/>
        <end position="120"/>
    </location>
</feature>
<accession>A0A0F5K3N5</accession>
<dbReference type="GO" id="GO:0006355">
    <property type="term" value="P:regulation of DNA-templated transcription"/>
    <property type="evidence" value="ECO:0007669"/>
    <property type="project" value="InterPro"/>
</dbReference>
<evidence type="ECO:0000313" key="7">
    <source>
        <dbReference type="EMBL" id="KKB64736.1"/>
    </source>
</evidence>
<dbReference type="CDD" id="cd17535">
    <property type="entry name" value="REC_NarL-like"/>
    <property type="match status" value="1"/>
</dbReference>
<dbReference type="InterPro" id="IPR036388">
    <property type="entry name" value="WH-like_DNA-bd_sf"/>
</dbReference>
<dbReference type="Gene3D" id="1.10.10.10">
    <property type="entry name" value="Winged helix-like DNA-binding domain superfamily/Winged helix DNA-binding domain"/>
    <property type="match status" value="1"/>
</dbReference>
<dbReference type="STRING" id="28092.WM40_05005"/>
<dbReference type="PATRIC" id="fig|28092.6.peg.1187"/>